<evidence type="ECO:0000259" key="8">
    <source>
        <dbReference type="PROSITE" id="PS50110"/>
    </source>
</evidence>
<dbReference type="GO" id="GO:0000156">
    <property type="term" value="F:phosphorelay response regulator activity"/>
    <property type="evidence" value="ECO:0007669"/>
    <property type="project" value="InterPro"/>
</dbReference>
<dbReference type="InterPro" id="IPR008248">
    <property type="entry name" value="CheB-like"/>
</dbReference>
<feature type="active site" evidence="5 6">
    <location>
        <position position="179"/>
    </location>
</feature>
<comment type="catalytic activity">
    <reaction evidence="4 5">
        <text>[protein]-L-glutamate 5-O-methyl ester + H2O = L-glutamyl-[protein] + methanol + H(+)</text>
        <dbReference type="Rhea" id="RHEA:23236"/>
        <dbReference type="Rhea" id="RHEA-COMP:10208"/>
        <dbReference type="Rhea" id="RHEA-COMP:10311"/>
        <dbReference type="ChEBI" id="CHEBI:15377"/>
        <dbReference type="ChEBI" id="CHEBI:15378"/>
        <dbReference type="ChEBI" id="CHEBI:17790"/>
        <dbReference type="ChEBI" id="CHEBI:29973"/>
        <dbReference type="ChEBI" id="CHEBI:82795"/>
        <dbReference type="EC" id="3.1.1.61"/>
    </reaction>
</comment>
<dbReference type="GO" id="GO:0005737">
    <property type="term" value="C:cytoplasm"/>
    <property type="evidence" value="ECO:0007669"/>
    <property type="project" value="UniProtKB-SubCell"/>
</dbReference>
<dbReference type="SUPFAM" id="SSF52738">
    <property type="entry name" value="Methylesterase CheB, C-terminal domain"/>
    <property type="match status" value="1"/>
</dbReference>
<feature type="domain" description="CheB-type methylesterase" evidence="9">
    <location>
        <begin position="168"/>
        <end position="357"/>
    </location>
</feature>
<dbReference type="SMART" id="SM00448">
    <property type="entry name" value="REC"/>
    <property type="match status" value="1"/>
</dbReference>
<feature type="modified residue" description="4-aspartylphosphate" evidence="5 7">
    <location>
        <position position="54"/>
    </location>
</feature>
<dbReference type="PROSITE" id="PS50122">
    <property type="entry name" value="CHEB"/>
    <property type="match status" value="1"/>
</dbReference>
<dbReference type="GO" id="GO:0050568">
    <property type="term" value="F:protein-glutamine glutaminase activity"/>
    <property type="evidence" value="ECO:0007669"/>
    <property type="project" value="UniProtKB-UniRule"/>
</dbReference>
<protein>
    <recommendedName>
        <fullName evidence="5">Protein-glutamate methylesterase/protein-glutamine glutaminase</fullName>
        <ecNumber evidence="5">3.1.1.61</ecNumber>
        <ecNumber evidence="5">3.5.1.44</ecNumber>
    </recommendedName>
</protein>
<comment type="subcellular location">
    <subcellularLocation>
        <location evidence="5">Cytoplasm</location>
    </subcellularLocation>
</comment>
<dbReference type="AlphaFoldDB" id="B7JYH7"/>
<dbReference type="CDD" id="cd17541">
    <property type="entry name" value="REC_CheB-like"/>
    <property type="match status" value="1"/>
</dbReference>
<evidence type="ECO:0000256" key="6">
    <source>
        <dbReference type="PROSITE-ProRule" id="PRU00050"/>
    </source>
</evidence>
<evidence type="ECO:0000256" key="1">
    <source>
        <dbReference type="ARBA" id="ARBA00022490"/>
    </source>
</evidence>
<comment type="similarity">
    <text evidence="5">Belongs to the CheB family.</text>
</comment>
<dbReference type="OrthoDB" id="9793421at2"/>
<name>B7JYH7_RIPO1</name>
<keyword evidence="2 5" id="KW-0145">Chemotaxis</keyword>
<dbReference type="PANTHER" id="PTHR42872:SF6">
    <property type="entry name" value="PROTEIN-GLUTAMATE METHYLESTERASE_PROTEIN-GLUTAMINE GLUTAMINASE"/>
    <property type="match status" value="1"/>
</dbReference>
<feature type="domain" description="Response regulatory" evidence="8">
    <location>
        <begin position="3"/>
        <end position="121"/>
    </location>
</feature>
<sequence>MIKVLLVEDSPVALTLLKRMLTSNDQTEVVGTARTGIEALELIPKVNPDVICTDIYMPQMDGLEFTSQVMAKYPRPILVISAGVQNKDTQEVFAILDAGAVDVFPKPAGGLGVDYEVTKKQLINKIKVLSGIKVFTKIRRTTASIMLTKSSISTPETRLSSVVSSSDPDKIRVVAIAASTGGPHAFQEIFSSLTPNFPVPILCVQHISEGFLQGFLNWLKTVCSLRVEIAEHQQVPQPGKIYFPPEHRHLQIDAQGRFNCTLSPPVDGHCPSATALFESVAQFYGKESVGILLTGMGRDGARGLLKIAQAGGLTIAQDESTSVVFGMPQEAIKLGATKTVLPIQEIAPLLINKLMINTKVIAKKPGN</sequence>
<feature type="active site" evidence="5 6">
    <location>
        <position position="299"/>
    </location>
</feature>
<comment type="catalytic activity">
    <reaction evidence="5">
        <text>L-glutaminyl-[protein] + H2O = L-glutamyl-[protein] + NH4(+)</text>
        <dbReference type="Rhea" id="RHEA:16441"/>
        <dbReference type="Rhea" id="RHEA-COMP:10207"/>
        <dbReference type="Rhea" id="RHEA-COMP:10208"/>
        <dbReference type="ChEBI" id="CHEBI:15377"/>
        <dbReference type="ChEBI" id="CHEBI:28938"/>
        <dbReference type="ChEBI" id="CHEBI:29973"/>
        <dbReference type="ChEBI" id="CHEBI:30011"/>
        <dbReference type="EC" id="3.5.1.44"/>
    </reaction>
</comment>
<dbReference type="EMBL" id="CP001287">
    <property type="protein sequence ID" value="ACK64847.1"/>
    <property type="molecule type" value="Genomic_DNA"/>
</dbReference>
<dbReference type="InterPro" id="IPR035909">
    <property type="entry name" value="CheB_C"/>
</dbReference>
<comment type="domain">
    <text evidence="5">Contains a C-terminal catalytic domain, and an N-terminal region which modulates catalytic activity.</text>
</comment>
<dbReference type="KEGG" id="cyp:PCC8801_0765"/>
<dbReference type="Proteomes" id="UP000008204">
    <property type="component" value="Chromosome"/>
</dbReference>
<dbReference type="PIRSF" id="PIRSF000876">
    <property type="entry name" value="RR_chemtxs_CheB"/>
    <property type="match status" value="1"/>
</dbReference>
<dbReference type="NCBIfam" id="NF001965">
    <property type="entry name" value="PRK00742.1"/>
    <property type="match status" value="1"/>
</dbReference>
<dbReference type="HOGENOM" id="CLU_000445_51_0_3"/>
<dbReference type="Gene3D" id="3.40.50.180">
    <property type="entry name" value="Methylesterase CheB, C-terminal domain"/>
    <property type="match status" value="1"/>
</dbReference>
<dbReference type="Pfam" id="PF01339">
    <property type="entry name" value="CheB_methylest"/>
    <property type="match status" value="1"/>
</dbReference>
<reference evidence="11" key="1">
    <citation type="journal article" date="2011" name="MBio">
        <title>Novel metabolic attributes of the genus Cyanothece, comprising a group of unicellular nitrogen-fixing Cyanobacteria.</title>
        <authorList>
            <person name="Bandyopadhyay A."/>
            <person name="Elvitigala T."/>
            <person name="Welsh E."/>
            <person name="Stockel J."/>
            <person name="Liberton M."/>
            <person name="Min H."/>
            <person name="Sherman L.A."/>
            <person name="Pakrasi H.B."/>
        </authorList>
    </citation>
    <scope>NUCLEOTIDE SEQUENCE [LARGE SCALE GENOMIC DNA]</scope>
    <source>
        <strain evidence="11">PCC 8801</strain>
    </source>
</reference>
<evidence type="ECO:0000256" key="4">
    <source>
        <dbReference type="ARBA" id="ARBA00048267"/>
    </source>
</evidence>
<dbReference type="EC" id="3.1.1.61" evidence="5"/>
<dbReference type="InterPro" id="IPR001789">
    <property type="entry name" value="Sig_transdc_resp-reg_receiver"/>
</dbReference>
<keyword evidence="11" id="KW-1185">Reference proteome</keyword>
<evidence type="ECO:0000313" key="10">
    <source>
        <dbReference type="EMBL" id="ACK64847.1"/>
    </source>
</evidence>
<dbReference type="GO" id="GO:0008984">
    <property type="term" value="F:protein-glutamate methylesterase activity"/>
    <property type="evidence" value="ECO:0007669"/>
    <property type="project" value="UniProtKB-UniRule"/>
</dbReference>
<dbReference type="PROSITE" id="PS50110">
    <property type="entry name" value="RESPONSE_REGULATORY"/>
    <property type="match status" value="1"/>
</dbReference>
<dbReference type="Gene3D" id="3.40.50.2300">
    <property type="match status" value="1"/>
</dbReference>
<dbReference type="eggNOG" id="COG2201">
    <property type="taxonomic scope" value="Bacteria"/>
</dbReference>
<accession>B7JYH7</accession>
<dbReference type="EC" id="3.5.1.44" evidence="5"/>
<dbReference type="STRING" id="41431.PCC8801_0765"/>
<evidence type="ECO:0000256" key="7">
    <source>
        <dbReference type="PROSITE-ProRule" id="PRU00169"/>
    </source>
</evidence>
<evidence type="ECO:0000256" key="2">
    <source>
        <dbReference type="ARBA" id="ARBA00022500"/>
    </source>
</evidence>
<dbReference type="HAMAP" id="MF_00099">
    <property type="entry name" value="CheB_chemtxs"/>
    <property type="match status" value="1"/>
</dbReference>
<feature type="active site" evidence="5 6">
    <location>
        <position position="206"/>
    </location>
</feature>
<dbReference type="PANTHER" id="PTHR42872">
    <property type="entry name" value="PROTEIN-GLUTAMATE METHYLESTERASE/PROTEIN-GLUTAMINE GLUTAMINASE"/>
    <property type="match status" value="1"/>
</dbReference>
<dbReference type="RefSeq" id="WP_012594123.1">
    <property type="nucleotide sequence ID" value="NC_011726.1"/>
</dbReference>
<evidence type="ECO:0000256" key="5">
    <source>
        <dbReference type="HAMAP-Rule" id="MF_00099"/>
    </source>
</evidence>
<dbReference type="GO" id="GO:0006935">
    <property type="term" value="P:chemotaxis"/>
    <property type="evidence" value="ECO:0007669"/>
    <property type="project" value="UniProtKB-UniRule"/>
</dbReference>
<organism evidence="10 11">
    <name type="scientific">Rippkaea orientalis (strain PCC 8801 / RF-1)</name>
    <name type="common">Cyanothece sp. (strain PCC 8801)</name>
    <dbReference type="NCBI Taxonomy" id="41431"/>
    <lineage>
        <taxon>Bacteria</taxon>
        <taxon>Bacillati</taxon>
        <taxon>Cyanobacteriota</taxon>
        <taxon>Cyanophyceae</taxon>
        <taxon>Oscillatoriophycideae</taxon>
        <taxon>Chroococcales</taxon>
        <taxon>Aphanothecaceae</taxon>
        <taxon>Rippkaea</taxon>
        <taxon>Rippkaea orientalis</taxon>
    </lineage>
</organism>
<keyword evidence="5 7" id="KW-0597">Phosphoprotein</keyword>
<dbReference type="InterPro" id="IPR011006">
    <property type="entry name" value="CheY-like_superfamily"/>
</dbReference>
<comment type="PTM">
    <text evidence="5">Phosphorylated by CheA. Phosphorylation of the N-terminal regulatory domain activates the methylesterase activity.</text>
</comment>
<evidence type="ECO:0000259" key="9">
    <source>
        <dbReference type="PROSITE" id="PS50122"/>
    </source>
</evidence>
<evidence type="ECO:0000256" key="3">
    <source>
        <dbReference type="ARBA" id="ARBA00022801"/>
    </source>
</evidence>
<proteinExistence type="inferred from homology"/>
<dbReference type="CDD" id="cd16432">
    <property type="entry name" value="CheB_Rec"/>
    <property type="match status" value="1"/>
</dbReference>
<keyword evidence="3 5" id="KW-0378">Hydrolase</keyword>
<gene>
    <name evidence="5" type="primary">cheB</name>
    <name evidence="10" type="ordered locus">PCC8801_0765</name>
</gene>
<dbReference type="SUPFAM" id="SSF52172">
    <property type="entry name" value="CheY-like"/>
    <property type="match status" value="1"/>
</dbReference>
<keyword evidence="1 5" id="KW-0963">Cytoplasm</keyword>
<evidence type="ECO:0000313" key="11">
    <source>
        <dbReference type="Proteomes" id="UP000008204"/>
    </source>
</evidence>
<dbReference type="InterPro" id="IPR000673">
    <property type="entry name" value="Sig_transdc_resp-reg_Me-estase"/>
</dbReference>
<comment type="function">
    <text evidence="5">Involved in chemotaxis. Part of a chemotaxis signal transduction system that modulates chemotaxis in response to various stimuli. Catalyzes the demethylation of specific methylglutamate residues introduced into the chemoreceptors (methyl-accepting chemotaxis proteins or MCP) by CheR. Also mediates the irreversible deamidation of specific glutamine residues to glutamic acid.</text>
</comment>
<dbReference type="Pfam" id="PF00072">
    <property type="entry name" value="Response_reg"/>
    <property type="match status" value="1"/>
</dbReference>